<name>A0A222VNR8_9PSEU</name>
<dbReference type="InterPro" id="IPR001387">
    <property type="entry name" value="Cro/C1-type_HTH"/>
</dbReference>
<dbReference type="CDD" id="cd00093">
    <property type="entry name" value="HTH_XRE"/>
    <property type="match status" value="1"/>
</dbReference>
<dbReference type="EMBL" id="FMZE01000001">
    <property type="protein sequence ID" value="SDC18299.1"/>
    <property type="molecule type" value="Genomic_DNA"/>
</dbReference>
<dbReference type="STRING" id="530584.SAMN05421630_101726"/>
<dbReference type="Proteomes" id="UP000199494">
    <property type="component" value="Unassembled WGS sequence"/>
</dbReference>
<accession>A0A222VNR8</accession>
<organism evidence="1 2">
    <name type="scientific">Prauserella marina</name>
    <dbReference type="NCBI Taxonomy" id="530584"/>
    <lineage>
        <taxon>Bacteria</taxon>
        <taxon>Bacillati</taxon>
        <taxon>Actinomycetota</taxon>
        <taxon>Actinomycetes</taxon>
        <taxon>Pseudonocardiales</taxon>
        <taxon>Pseudonocardiaceae</taxon>
        <taxon>Prauserella</taxon>
    </lineage>
</organism>
<dbReference type="GO" id="GO:0003677">
    <property type="term" value="F:DNA binding"/>
    <property type="evidence" value="ECO:0007669"/>
    <property type="project" value="InterPro"/>
</dbReference>
<dbReference type="OrthoDB" id="3681249at2"/>
<evidence type="ECO:0000313" key="2">
    <source>
        <dbReference type="Proteomes" id="UP000199494"/>
    </source>
</evidence>
<dbReference type="KEGG" id="pmad:BAY61_11760"/>
<reference evidence="1 2" key="1">
    <citation type="submission" date="2016-10" db="EMBL/GenBank/DDBJ databases">
        <authorList>
            <person name="de Groot N.N."/>
        </authorList>
    </citation>
    <scope>NUCLEOTIDE SEQUENCE [LARGE SCALE GENOMIC DNA]</scope>
    <source>
        <strain evidence="1 2">CGMCC 4.5506</strain>
    </source>
</reference>
<evidence type="ECO:0000313" key="1">
    <source>
        <dbReference type="EMBL" id="SDC18299.1"/>
    </source>
</evidence>
<dbReference type="AlphaFoldDB" id="A0A222VNR8"/>
<dbReference type="Pfam" id="PF01381">
    <property type="entry name" value="HTH_3"/>
    <property type="match status" value="1"/>
</dbReference>
<dbReference type="RefSeq" id="WP_091797047.1">
    <property type="nucleotide sequence ID" value="NZ_CP016353.1"/>
</dbReference>
<keyword evidence="2" id="KW-1185">Reference proteome</keyword>
<dbReference type="Gene3D" id="1.10.260.40">
    <property type="entry name" value="lambda repressor-like DNA-binding domains"/>
    <property type="match status" value="1"/>
</dbReference>
<sequence>MLDIAAVQDIEDLRERAQRINELVDEQQAVMAELSRLRREAIEDLLRSGMTQTDIAKLLGMTRSRISQLLAGSGRKPERGLLSGSDSVIVVVPVEYAPYPEGKQRPVVHHEDTEFLERVTRLAEGVGLRVETEYAGQNDFIDLNRDGLIITCGPRQSPWLEQALSADTRYGFARDDAGWFLQDKESGEKYRSPQDSGKPQDYGYLGALPRPDGNGFWLYAAGIHATGSRGAAKYLADNVTSLYKTYKNTLWSCLVSCDYEPESRELTGSELLTPIQRRGTLPTTRKH</sequence>
<protein>
    <submittedName>
        <fullName evidence="1">Helix-turn-helix</fullName>
    </submittedName>
</protein>
<proteinExistence type="predicted"/>
<dbReference type="SUPFAM" id="SSF47413">
    <property type="entry name" value="lambda repressor-like DNA-binding domains"/>
    <property type="match status" value="1"/>
</dbReference>
<dbReference type="InterPro" id="IPR010982">
    <property type="entry name" value="Lambda_DNA-bd_dom_sf"/>
</dbReference>
<gene>
    <name evidence="1" type="ORF">SAMN05421630_101726</name>
</gene>
<dbReference type="PROSITE" id="PS50943">
    <property type="entry name" value="HTH_CROC1"/>
    <property type="match status" value="1"/>
</dbReference>